<name>A0A818SFU5_9BILA</name>
<dbReference type="Proteomes" id="UP000663891">
    <property type="component" value="Unassembled WGS sequence"/>
</dbReference>
<dbReference type="OrthoDB" id="9985207at2759"/>
<dbReference type="Proteomes" id="UP000663844">
    <property type="component" value="Unassembled WGS sequence"/>
</dbReference>
<sequence>MEVVEREYDSFNVDQINIFDSSSLAITTYNPNTSLNIIQQQRTEDVIENSSLLNVLSRVTIALAKYPNDTTLYNYGDLQMWMYTHTNKHAPADICEFLTRIFLIRSDHYDQQILFNLRLICAEAYQTIGSIDQAQCQYDQAEILANNLNNITEIITLHDKMIKDQQQKKLEDIGMKLEFQAEFKCNLIKGRKRSRFNSTYDDFLNQLNMDNPSPEKCRYIWRQIVLQFVLQPNIAIPSAHWLLSYAARLPSNSLQHANSLYVALNLFLFGYGSTIFQQQQHLNIDVFKMLDDIGRYFDENGNQSKQFSPIHKMAHVWGTAAVAFHLTSDIYQYLVCACMMRVSFESLNICFMSSGIESLYILARTHAPEFFTMMSNVPSIKLMSPECIKYIRRQVENNQTCIRYSTETVNRFVLDVFNIDQSEHRI</sequence>
<organism evidence="3 4">
    <name type="scientific">Adineta steineri</name>
    <dbReference type="NCBI Taxonomy" id="433720"/>
    <lineage>
        <taxon>Eukaryota</taxon>
        <taxon>Metazoa</taxon>
        <taxon>Spiralia</taxon>
        <taxon>Gnathifera</taxon>
        <taxon>Rotifera</taxon>
        <taxon>Eurotatoria</taxon>
        <taxon>Bdelloidea</taxon>
        <taxon>Adinetida</taxon>
        <taxon>Adinetidae</taxon>
        <taxon>Adineta</taxon>
    </lineage>
</organism>
<gene>
    <name evidence="2" type="ORF">OKA104_LOCUS3612</name>
    <name evidence="3" type="ORF">OXD698_LOCUS9710</name>
    <name evidence="1" type="ORF">VCS650_LOCUS4796</name>
</gene>
<protein>
    <submittedName>
        <fullName evidence="3">Uncharacterized protein</fullName>
    </submittedName>
</protein>
<evidence type="ECO:0000313" key="2">
    <source>
        <dbReference type="EMBL" id="CAF3541318.1"/>
    </source>
</evidence>
<comment type="caution">
    <text evidence="3">The sequence shown here is derived from an EMBL/GenBank/DDBJ whole genome shotgun (WGS) entry which is preliminary data.</text>
</comment>
<dbReference type="Proteomes" id="UP000663881">
    <property type="component" value="Unassembled WGS sequence"/>
</dbReference>
<evidence type="ECO:0000313" key="1">
    <source>
        <dbReference type="EMBL" id="CAF0815717.1"/>
    </source>
</evidence>
<dbReference type="EMBL" id="CAJOAZ010000498">
    <property type="protein sequence ID" value="CAF3662784.1"/>
    <property type="molecule type" value="Genomic_DNA"/>
</dbReference>
<dbReference type="EMBL" id="CAJNON010000027">
    <property type="protein sequence ID" value="CAF0815717.1"/>
    <property type="molecule type" value="Genomic_DNA"/>
</dbReference>
<dbReference type="EMBL" id="CAJOAY010000110">
    <property type="protein sequence ID" value="CAF3541318.1"/>
    <property type="molecule type" value="Genomic_DNA"/>
</dbReference>
<accession>A0A818SFU5</accession>
<evidence type="ECO:0000313" key="4">
    <source>
        <dbReference type="Proteomes" id="UP000663844"/>
    </source>
</evidence>
<proteinExistence type="predicted"/>
<reference evidence="3" key="1">
    <citation type="submission" date="2021-02" db="EMBL/GenBank/DDBJ databases">
        <authorList>
            <person name="Nowell W R."/>
        </authorList>
    </citation>
    <scope>NUCLEOTIDE SEQUENCE</scope>
</reference>
<evidence type="ECO:0000313" key="3">
    <source>
        <dbReference type="EMBL" id="CAF3662784.1"/>
    </source>
</evidence>
<dbReference type="AlphaFoldDB" id="A0A818SFU5"/>